<organism evidence="2 3">
    <name type="scientific">Marinihelvus fidelis</name>
    <dbReference type="NCBI Taxonomy" id="2613842"/>
    <lineage>
        <taxon>Bacteria</taxon>
        <taxon>Pseudomonadati</taxon>
        <taxon>Pseudomonadota</taxon>
        <taxon>Gammaproteobacteria</taxon>
        <taxon>Chromatiales</taxon>
        <taxon>Wenzhouxiangellaceae</taxon>
        <taxon>Marinihelvus</taxon>
    </lineage>
</organism>
<evidence type="ECO:0000313" key="2">
    <source>
        <dbReference type="EMBL" id="KAA9132596.1"/>
    </source>
</evidence>
<gene>
    <name evidence="2" type="ORF">F3N42_05085</name>
</gene>
<dbReference type="RefSeq" id="WP_150863305.1">
    <property type="nucleotide sequence ID" value="NZ_VYXP01000003.1"/>
</dbReference>
<accession>A0A5N0TFE3</accession>
<dbReference type="EMBL" id="VYXP01000003">
    <property type="protein sequence ID" value="KAA9132596.1"/>
    <property type="molecule type" value="Genomic_DNA"/>
</dbReference>
<evidence type="ECO:0008006" key="4">
    <source>
        <dbReference type="Google" id="ProtNLM"/>
    </source>
</evidence>
<name>A0A5N0TFE3_9GAMM</name>
<evidence type="ECO:0000313" key="3">
    <source>
        <dbReference type="Proteomes" id="UP000325372"/>
    </source>
</evidence>
<protein>
    <recommendedName>
        <fullName evidence="4">Lipoprotein</fullName>
    </recommendedName>
</protein>
<feature type="region of interest" description="Disordered" evidence="1">
    <location>
        <begin position="634"/>
        <end position="662"/>
    </location>
</feature>
<dbReference type="PROSITE" id="PS51257">
    <property type="entry name" value="PROKAR_LIPOPROTEIN"/>
    <property type="match status" value="1"/>
</dbReference>
<feature type="compositionally biased region" description="Polar residues" evidence="1">
    <location>
        <begin position="650"/>
        <end position="662"/>
    </location>
</feature>
<reference evidence="2 3" key="1">
    <citation type="submission" date="2019-09" db="EMBL/GenBank/DDBJ databases">
        <title>Wenzhouxiangella sp. Genome sequencing and assembly.</title>
        <authorList>
            <person name="Zhang R."/>
        </authorList>
    </citation>
    <scope>NUCLEOTIDE SEQUENCE [LARGE SCALE GENOMIC DNA]</scope>
    <source>
        <strain evidence="2 3">W260</strain>
    </source>
</reference>
<sequence>MKSRSTDSLASSLPVRLAVVLLALGAVVLSGCAGTARGKQGSVYEARPQAVSAAQAPAPLQAPDAAALVVIRYPAMIHADAESIYVSSFAVNAIGGEVPYTVYGKAQTERIAQTVIAKSGYFAMSLYRELRDRLPEHTVLLSPHLVLWDEHEGLYSRPILASEQVPAALTIDFGTYTYPDVNEMMDSPPVTFGDLFTPLAVVRAGRWARPALNGLILASDDLAAASWRASEAQAMRDIAARAGEASVPQPASLDFIAFLAERDAPSMSLPLSAPGSGGERMTLEGYPLEKLQIPAERMDRLDEPGEYDPFAVTFSSGFAARVISLLRTIDIDRATFFQRQAALARFDPGLARVWYTRSEDESVRARLQLAEALVGAEREFLAAQSESIYGGTYSGDFGVRMRKIIAAEYRMLEERRRLARRQNMTTAVAALALAGSVYGATVSTTASAAMVASLSGVSLVGSVWAMNKSLDTRSESAEVSEKFIARMAPTFERQMSVQMEWLESREVITARGFGEFRNKTLSLYQSRVRSMAVSVDDRCQFSAPGLDAPGAWWGACVDGRASGRGFGVAMSGERSVEYLGEARDGRPQGTGAMVSRRAGATPVYYEGEFSGGRLDGVVWVESAGEAPRLRHYRDGVDTGRAEPNERVGFSYTQAAAPSGAAQ</sequence>
<comment type="caution">
    <text evidence="2">The sequence shown here is derived from an EMBL/GenBank/DDBJ whole genome shotgun (WGS) entry which is preliminary data.</text>
</comment>
<dbReference type="AlphaFoldDB" id="A0A5N0TFE3"/>
<proteinExistence type="predicted"/>
<feature type="compositionally biased region" description="Basic and acidic residues" evidence="1">
    <location>
        <begin position="634"/>
        <end position="645"/>
    </location>
</feature>
<dbReference type="Proteomes" id="UP000325372">
    <property type="component" value="Unassembled WGS sequence"/>
</dbReference>
<keyword evidence="3" id="KW-1185">Reference proteome</keyword>
<evidence type="ECO:0000256" key="1">
    <source>
        <dbReference type="SAM" id="MobiDB-lite"/>
    </source>
</evidence>